<reference evidence="3 4" key="1">
    <citation type="submission" date="2021-08" db="EMBL/GenBank/DDBJ databases">
        <title>Draft genome sequence of Spirulina subsalsa with high tolerance to salinity and hype-accumulation of phycocyanin.</title>
        <authorList>
            <person name="Pei H."/>
            <person name="Jiang L."/>
        </authorList>
    </citation>
    <scope>NUCLEOTIDE SEQUENCE [LARGE SCALE GENOMIC DNA]</scope>
    <source>
        <strain evidence="3 4">FACHB-351</strain>
    </source>
</reference>
<dbReference type="InterPro" id="IPR011050">
    <property type="entry name" value="Pectin_lyase_fold/virulence"/>
</dbReference>
<dbReference type="Pfam" id="PF17803">
    <property type="entry name" value="Cadherin_4"/>
    <property type="match status" value="1"/>
</dbReference>
<sequence>MLIFVNLLMYLPQQKPLLAQTITPANDGTGTLITPNGNQIQITGGTLSSDGKNLFHSFQQFGLNPQQIADFLSNPQHQNILGRIVGGDPSVINGLLQVTGSNANLYLMNPAGIIFGPEAQLNVPGDFFATTATGIGFGDNNWFNAWGENDHSNLTGTPFQFAFDLNPNGSIINAGQLDLNPGQTLTLLGGQVINTGTLSTSAGTIIISAVPEQGVVTLSQPGQLLSLEIKPPRDNNGQILPITPLDLPQLLTGSPVETGLTVQDNQVTLNATGTVLPNTPGLTILGGQMDVSGLTGGNFFGLGEIVGVFNGTINASGELGGGNVFLGGDYRGQGTIPNAWRTVVNGNSRISADGLTSGDGGRVILWADDFTGFYGEITVRGGAEGGDGGFVEVSGEQDLVFRGKVDLTAAHGLAGTLLLDPENIQIVAFDGANDNEIADGEILAGDSPGATFTISATALTDFFVGTVILEATNNITIDPGVSLSFGSGVTDLIIRADADRDGNGVFSMDSSQSLDFVGTNLTIEGAEITLGNLSFNDAGNVTLTTTQSRSFGGNILFNSIDTLDNVTIAANGTVRGTGVGVDYTITTDASSTVSITHDGGPTNAPFVLNDATVNGLASGILLTDSPDIEVTSGSYPVLPSGGAVNPHPQVTITSVNSPPTVQPLSVSLASGQSVSFGYTQLLNQISDVNADWITSITLSNFSNQGTLRVNGIPVVGDSVVLSSGDVVEFTPFSTASGELILFRLSASDGVALGSNNILAVLPSSPVSPMPPPGSVTPSSPEGEAPIPEGSEAFNFRDCVGCEDLLLGNKQGNFEEDDFMEEGESFDEVMGDGSSVLDMAQEELDRNFTSEFEEYFEGLIGEVPEVTLGEAQDVLNNVARQADITPAFVYVSFGTSVANLWPPDGSGERLFASVDPLFWDLARNEQDSPFGSESDELRLVLITPQGRPMIRTVFGVTRGQVMEQADQLRRTVTNARRPRAFMEPAQQLYQWVIAPLEQELEAREIDNIAFVMDGGMRSLPIAALHDGNQFLIERFSLGMMPSLALTDTTYRDLRNSQVLAMGASEFNLQDEGVDLLPLPGVPFELELITQKLWRGSKFLNEQFTVENLRATRAQSPYGIVHLGTHGAFKPGRITGSYLALHHGKVPLPNLRDLGLHNPPVDLLVLSACQTALGDRNAELGFAGLAVASGARTALGSLWYVSDQGTATLMASFYQALQEKSTKTEALQKAQLAMLRGQARVEAGELIMGDIRFPLSPELAALGDANLTHPYYWSSFTLIGSPW</sequence>
<dbReference type="Gene3D" id="2.160.20.10">
    <property type="entry name" value="Single-stranded right-handed beta-helix, Pectin lyase-like"/>
    <property type="match status" value="1"/>
</dbReference>
<dbReference type="Pfam" id="PF05860">
    <property type="entry name" value="TPS"/>
    <property type="match status" value="1"/>
</dbReference>
<comment type="caution">
    <text evidence="3">The sequence shown here is derived from an EMBL/GenBank/DDBJ whole genome shotgun (WGS) entry which is preliminary data.</text>
</comment>
<feature type="compositionally biased region" description="Pro residues" evidence="1">
    <location>
        <begin position="765"/>
        <end position="774"/>
    </location>
</feature>
<dbReference type="InterPro" id="IPR024983">
    <property type="entry name" value="CHAT_dom"/>
</dbReference>
<dbReference type="EMBL" id="JAIHOM010000057">
    <property type="protein sequence ID" value="MCW6037103.1"/>
    <property type="molecule type" value="Genomic_DNA"/>
</dbReference>
<organism evidence="3 4">
    <name type="scientific">Spirulina subsalsa FACHB-351</name>
    <dbReference type="NCBI Taxonomy" id="234711"/>
    <lineage>
        <taxon>Bacteria</taxon>
        <taxon>Bacillati</taxon>
        <taxon>Cyanobacteriota</taxon>
        <taxon>Cyanophyceae</taxon>
        <taxon>Spirulinales</taxon>
        <taxon>Spirulinaceae</taxon>
        <taxon>Spirulina</taxon>
    </lineage>
</organism>
<evidence type="ECO:0000313" key="4">
    <source>
        <dbReference type="Proteomes" id="UP001526426"/>
    </source>
</evidence>
<evidence type="ECO:0000313" key="3">
    <source>
        <dbReference type="EMBL" id="MCW6037103.1"/>
    </source>
</evidence>
<dbReference type="Pfam" id="PF12770">
    <property type="entry name" value="CHAT"/>
    <property type="match status" value="1"/>
</dbReference>
<name>A0ABT3L6H2_9CYAN</name>
<dbReference type="RefSeq" id="WP_265264939.1">
    <property type="nucleotide sequence ID" value="NZ_JAIHOM010000057.1"/>
</dbReference>
<feature type="domain" description="Filamentous haemagglutinin FhaB/tRNA nuclease CdiA-like TPS" evidence="2">
    <location>
        <begin position="24"/>
        <end position="138"/>
    </location>
</feature>
<evidence type="ECO:0000259" key="2">
    <source>
        <dbReference type="SMART" id="SM00912"/>
    </source>
</evidence>
<dbReference type="InterPro" id="IPR012334">
    <property type="entry name" value="Pectin_lyas_fold"/>
</dbReference>
<feature type="region of interest" description="Disordered" evidence="1">
    <location>
        <begin position="764"/>
        <end position="789"/>
    </location>
</feature>
<dbReference type="NCBIfam" id="TIGR01901">
    <property type="entry name" value="adhes_NPXG"/>
    <property type="match status" value="1"/>
</dbReference>
<gene>
    <name evidence="3" type="ORF">K4A83_12610</name>
</gene>
<accession>A0ABT3L6H2</accession>
<proteinExistence type="predicted"/>
<protein>
    <submittedName>
        <fullName evidence="3">CHAT domain-containing protein</fullName>
    </submittedName>
</protein>
<dbReference type="InterPro" id="IPR040853">
    <property type="entry name" value="RapA2_cadherin-like"/>
</dbReference>
<dbReference type="SMART" id="SM00912">
    <property type="entry name" value="Haemagg_act"/>
    <property type="match status" value="1"/>
</dbReference>
<evidence type="ECO:0000256" key="1">
    <source>
        <dbReference type="SAM" id="MobiDB-lite"/>
    </source>
</evidence>
<dbReference type="SUPFAM" id="SSF51126">
    <property type="entry name" value="Pectin lyase-like"/>
    <property type="match status" value="1"/>
</dbReference>
<dbReference type="Proteomes" id="UP001526426">
    <property type="component" value="Unassembled WGS sequence"/>
</dbReference>
<dbReference type="InterPro" id="IPR008638">
    <property type="entry name" value="FhaB/CdiA-like_TPS"/>
</dbReference>
<keyword evidence="4" id="KW-1185">Reference proteome</keyword>